<evidence type="ECO:0000313" key="13">
    <source>
        <dbReference type="EMBL" id="MBD8064818.1"/>
    </source>
</evidence>
<dbReference type="InterPro" id="IPR046342">
    <property type="entry name" value="CBS_dom_sf"/>
</dbReference>
<feature type="transmembrane region" description="Helical" evidence="11">
    <location>
        <begin position="178"/>
        <end position="202"/>
    </location>
</feature>
<dbReference type="InterPro" id="IPR014743">
    <property type="entry name" value="Cl-channel_core"/>
</dbReference>
<sequence>MTIFPSRTGDDKADGQPKPHLLGDFTADWRLVLLLLMAILIGSAAAFGSIVLVDLIALVTNLVWLQQISLAPVSMRTIQPSLWMVAAPALGGLVIGFMARFGSEKIRGHGIPEAIEAILIGGSRMSPKVAVLKPLSSAISIGTGGPFGAEGPIIMTGGAMGSLFAQLFHLSAAERKTLLVAGAAAGMTAIFGTPLAAVLLAVELLLFEWKPRSFIPVAGACAASAAWRPLLFGESPLFPADLAFGLPWWGLICCAVVGVAVGLQSGVLTALLYRVEDWFERLPIHWMWWPALGGLVVGLGGLVEPRALGVGYEVISDLLGGDLTVAAVVTILAVKSIIWIVALSSGTSGGVLAPLLILGGAFGWVLGLALPGEPGTWALIGMAAMMGGTMRAPLTGTLFAVELTGDYQLLLPVFVGTVTAYAVTVLLLRRSILTEKIARRGQHITREYGTDPFELTRAADIMVKDVTTLPSTMTGRSALAFFEESPQTFRAYPIVGPRGELVGMVQRADAFRWRSDGTDLDQSLFDLASDASLPKVTPAATVGRVADLMLQRDAARIPVVDEKTGKLVGLVARKDLLRLRGAAVAAESERQAFLRSSRERPSASAAT</sequence>
<keyword evidence="14" id="KW-1185">Reference proteome</keyword>
<comment type="caution">
    <text evidence="13">The sequence shown here is derived from an EMBL/GenBank/DDBJ whole genome shotgun (WGS) entry which is preliminary data.</text>
</comment>
<keyword evidence="10" id="KW-0129">CBS domain</keyword>
<proteinExistence type="predicted"/>
<feature type="transmembrane region" description="Helical" evidence="11">
    <location>
        <begin position="80"/>
        <end position="99"/>
    </location>
</feature>
<dbReference type="PROSITE" id="PS51371">
    <property type="entry name" value="CBS"/>
    <property type="match status" value="2"/>
</dbReference>
<dbReference type="PRINTS" id="PR00762">
    <property type="entry name" value="CLCHANNEL"/>
</dbReference>
<dbReference type="EMBL" id="JACYFU010000001">
    <property type="protein sequence ID" value="MBD8064818.1"/>
    <property type="molecule type" value="Genomic_DNA"/>
</dbReference>
<evidence type="ECO:0000256" key="9">
    <source>
        <dbReference type="ARBA" id="ARBA00023303"/>
    </source>
</evidence>
<dbReference type="InterPro" id="IPR050368">
    <property type="entry name" value="ClC-type_chloride_channel"/>
</dbReference>
<dbReference type="CDD" id="cd00400">
    <property type="entry name" value="Voltage_gated_ClC"/>
    <property type="match status" value="1"/>
</dbReference>
<keyword evidence="8" id="KW-0868">Chloride</keyword>
<dbReference type="PANTHER" id="PTHR43427">
    <property type="entry name" value="CHLORIDE CHANNEL PROTEIN CLC-E"/>
    <property type="match status" value="1"/>
</dbReference>
<evidence type="ECO:0000256" key="7">
    <source>
        <dbReference type="ARBA" id="ARBA00023173"/>
    </source>
</evidence>
<feature type="transmembrane region" description="Helical" evidence="11">
    <location>
        <begin position="350"/>
        <end position="370"/>
    </location>
</feature>
<dbReference type="Proteomes" id="UP000654108">
    <property type="component" value="Unassembled WGS sequence"/>
</dbReference>
<keyword evidence="9" id="KW-0407">Ion channel</keyword>
<keyword evidence="3 11" id="KW-0812">Transmembrane</keyword>
<dbReference type="SMART" id="SM00116">
    <property type="entry name" value="CBS"/>
    <property type="match status" value="2"/>
</dbReference>
<dbReference type="Gene3D" id="3.10.580.10">
    <property type="entry name" value="CBS-domain"/>
    <property type="match status" value="1"/>
</dbReference>
<evidence type="ECO:0000256" key="4">
    <source>
        <dbReference type="ARBA" id="ARBA00022989"/>
    </source>
</evidence>
<keyword evidence="6 11" id="KW-0472">Membrane</keyword>
<dbReference type="Pfam" id="PF00571">
    <property type="entry name" value="CBS"/>
    <property type="match status" value="2"/>
</dbReference>
<protein>
    <submittedName>
        <fullName evidence="13">Chloride channel protein</fullName>
    </submittedName>
</protein>
<evidence type="ECO:0000313" key="14">
    <source>
        <dbReference type="Proteomes" id="UP000654108"/>
    </source>
</evidence>
<evidence type="ECO:0000256" key="3">
    <source>
        <dbReference type="ARBA" id="ARBA00022692"/>
    </source>
</evidence>
<dbReference type="SUPFAM" id="SSF81340">
    <property type="entry name" value="Clc chloride channel"/>
    <property type="match status" value="1"/>
</dbReference>
<evidence type="ECO:0000259" key="12">
    <source>
        <dbReference type="PROSITE" id="PS51371"/>
    </source>
</evidence>
<evidence type="ECO:0000256" key="6">
    <source>
        <dbReference type="ARBA" id="ARBA00023136"/>
    </source>
</evidence>
<feature type="transmembrane region" description="Helical" evidence="11">
    <location>
        <begin position="323"/>
        <end position="343"/>
    </location>
</feature>
<evidence type="ECO:0000256" key="5">
    <source>
        <dbReference type="ARBA" id="ARBA00023065"/>
    </source>
</evidence>
<dbReference type="RefSeq" id="WP_191773153.1">
    <property type="nucleotide sequence ID" value="NZ_JACYFU010000001.1"/>
</dbReference>
<dbReference type="Pfam" id="PF00654">
    <property type="entry name" value="Voltage_CLC"/>
    <property type="match status" value="1"/>
</dbReference>
<feature type="transmembrane region" description="Helical" evidence="11">
    <location>
        <begin position="248"/>
        <end position="273"/>
    </location>
</feature>
<keyword evidence="7" id="KW-0869">Chloride channel</keyword>
<evidence type="ECO:0000256" key="2">
    <source>
        <dbReference type="ARBA" id="ARBA00022448"/>
    </source>
</evidence>
<organism evidence="13 14">
    <name type="scientific">Devosia oryzisoli</name>
    <dbReference type="NCBI Taxonomy" id="2774138"/>
    <lineage>
        <taxon>Bacteria</taxon>
        <taxon>Pseudomonadati</taxon>
        <taxon>Pseudomonadota</taxon>
        <taxon>Alphaproteobacteria</taxon>
        <taxon>Hyphomicrobiales</taxon>
        <taxon>Devosiaceae</taxon>
        <taxon>Devosia</taxon>
    </lineage>
</organism>
<keyword evidence="2" id="KW-0813">Transport</keyword>
<name>A0A927ISJ3_9HYPH</name>
<gene>
    <name evidence="13" type="ORF">IC608_04925</name>
</gene>
<dbReference type="GO" id="GO:0034707">
    <property type="term" value="C:chloride channel complex"/>
    <property type="evidence" value="ECO:0007669"/>
    <property type="project" value="UniProtKB-KW"/>
</dbReference>
<keyword evidence="5" id="KW-0406">Ion transport</keyword>
<dbReference type="SUPFAM" id="SSF54631">
    <property type="entry name" value="CBS-domain pair"/>
    <property type="match status" value="1"/>
</dbReference>
<evidence type="ECO:0000256" key="10">
    <source>
        <dbReference type="PROSITE-ProRule" id="PRU00703"/>
    </source>
</evidence>
<keyword evidence="4 11" id="KW-1133">Transmembrane helix</keyword>
<comment type="subcellular location">
    <subcellularLocation>
        <location evidence="1">Membrane</location>
        <topology evidence="1">Multi-pass membrane protein</topology>
    </subcellularLocation>
</comment>
<dbReference type="InterPro" id="IPR000644">
    <property type="entry name" value="CBS_dom"/>
</dbReference>
<reference evidence="13" key="1">
    <citation type="submission" date="2020-09" db="EMBL/GenBank/DDBJ databases">
        <title>Genome seq and assembly of Devosia sp.</title>
        <authorList>
            <person name="Chhetri G."/>
        </authorList>
    </citation>
    <scope>NUCLEOTIDE SEQUENCE</scope>
    <source>
        <strain evidence="13">PTR5</strain>
    </source>
</reference>
<feature type="transmembrane region" description="Helical" evidence="11">
    <location>
        <begin position="409"/>
        <end position="428"/>
    </location>
</feature>
<feature type="transmembrane region" description="Helical" evidence="11">
    <location>
        <begin position="31"/>
        <end position="60"/>
    </location>
</feature>
<evidence type="ECO:0000256" key="11">
    <source>
        <dbReference type="SAM" id="Phobius"/>
    </source>
</evidence>
<evidence type="ECO:0000256" key="1">
    <source>
        <dbReference type="ARBA" id="ARBA00004141"/>
    </source>
</evidence>
<dbReference type="PANTHER" id="PTHR43427:SF6">
    <property type="entry name" value="CHLORIDE CHANNEL PROTEIN CLC-E"/>
    <property type="match status" value="1"/>
</dbReference>
<dbReference type="GO" id="GO:0005254">
    <property type="term" value="F:chloride channel activity"/>
    <property type="evidence" value="ECO:0007669"/>
    <property type="project" value="UniProtKB-KW"/>
</dbReference>
<dbReference type="InterPro" id="IPR001807">
    <property type="entry name" value="ClC"/>
</dbReference>
<feature type="transmembrane region" description="Helical" evidence="11">
    <location>
        <begin position="285"/>
        <end position="303"/>
    </location>
</feature>
<dbReference type="Gene3D" id="1.10.3080.10">
    <property type="entry name" value="Clc chloride channel"/>
    <property type="match status" value="1"/>
</dbReference>
<dbReference type="AlphaFoldDB" id="A0A927ISJ3"/>
<feature type="domain" description="CBS" evidence="12">
    <location>
        <begin position="528"/>
        <end position="587"/>
    </location>
</feature>
<evidence type="ECO:0000256" key="8">
    <source>
        <dbReference type="ARBA" id="ARBA00023214"/>
    </source>
</evidence>
<dbReference type="CDD" id="cd02205">
    <property type="entry name" value="CBS_pair_SF"/>
    <property type="match status" value="1"/>
</dbReference>
<accession>A0A927ISJ3</accession>
<feature type="domain" description="CBS" evidence="12">
    <location>
        <begin position="462"/>
        <end position="520"/>
    </location>
</feature>